<name>A0A250JJK6_9BACT</name>
<reference evidence="1 2" key="1">
    <citation type="submission" date="2017-06" db="EMBL/GenBank/DDBJ databases">
        <title>Sequencing and comparative analysis of myxobacterial genomes.</title>
        <authorList>
            <person name="Rupp O."/>
            <person name="Goesmann A."/>
            <person name="Sogaard-Andersen L."/>
        </authorList>
    </citation>
    <scope>NUCLEOTIDE SEQUENCE [LARGE SCALE GENOMIC DNA]</scope>
    <source>
        <strain evidence="1 2">DSM 52655</strain>
    </source>
</reference>
<evidence type="ECO:0000313" key="1">
    <source>
        <dbReference type="EMBL" id="ATB43808.1"/>
    </source>
</evidence>
<gene>
    <name evidence="1" type="ORF">CYFUS_009288</name>
</gene>
<organism evidence="1 2">
    <name type="scientific">Cystobacter fuscus</name>
    <dbReference type="NCBI Taxonomy" id="43"/>
    <lineage>
        <taxon>Bacteria</taxon>
        <taxon>Pseudomonadati</taxon>
        <taxon>Myxococcota</taxon>
        <taxon>Myxococcia</taxon>
        <taxon>Myxococcales</taxon>
        <taxon>Cystobacterineae</taxon>
        <taxon>Archangiaceae</taxon>
        <taxon>Cystobacter</taxon>
    </lineage>
</organism>
<dbReference type="Proteomes" id="UP000217257">
    <property type="component" value="Chromosome"/>
</dbReference>
<dbReference type="AlphaFoldDB" id="A0A250JJK6"/>
<proteinExistence type="predicted"/>
<dbReference type="EMBL" id="CP022098">
    <property type="protein sequence ID" value="ATB43808.1"/>
    <property type="molecule type" value="Genomic_DNA"/>
</dbReference>
<accession>A0A250JJK6</accession>
<sequence>MLASRSMNILPSLLEPHAALLSPALNRLDELDAEGLLAAPVDLEAMVQHGVDSRPRLDGQRLEFDEPTCVVVTGDVTAETLVLEEQSVLLVLGNLKARSARLYGTALVLGTCEVTESLVGHGEPHTLTVLGAVQAGRCEMHQQYIMQFLGGGTLASLSDSEGGEEELLELMHAAGSALQVGA</sequence>
<protein>
    <submittedName>
        <fullName evidence="1">Uncharacterized protein</fullName>
    </submittedName>
</protein>
<dbReference type="KEGG" id="cfus:CYFUS_009288"/>
<evidence type="ECO:0000313" key="2">
    <source>
        <dbReference type="Proteomes" id="UP000217257"/>
    </source>
</evidence>